<feature type="region of interest" description="Disordered" evidence="1">
    <location>
        <begin position="1"/>
        <end position="25"/>
    </location>
</feature>
<proteinExistence type="predicted"/>
<dbReference type="RefSeq" id="WP_379721314.1">
    <property type="nucleotide sequence ID" value="NZ_JBHSMS010000038.1"/>
</dbReference>
<name>A0ABW0PHC4_9BURK</name>
<evidence type="ECO:0000256" key="1">
    <source>
        <dbReference type="SAM" id="MobiDB-lite"/>
    </source>
</evidence>
<gene>
    <name evidence="2" type="ORF">ACFPOU_12080</name>
</gene>
<comment type="caution">
    <text evidence="2">The sequence shown here is derived from an EMBL/GenBank/DDBJ whole genome shotgun (WGS) entry which is preliminary data.</text>
</comment>
<protein>
    <submittedName>
        <fullName evidence="2">Uncharacterized protein</fullName>
    </submittedName>
</protein>
<keyword evidence="3" id="KW-1185">Reference proteome</keyword>
<dbReference type="Proteomes" id="UP001596031">
    <property type="component" value="Unassembled WGS sequence"/>
</dbReference>
<sequence>MQLYRAVPRSGFDPGRQHKRHPGARLPANVPYFVDNLWEFTCPNDRPSRRYAVYASPTPELALAGGSGVNRHEEGFIACRVECLRPPKTFQCSVSDARGHPDLTFLRQAIQERFAGRTPLAFETRLALAPVFLPGMARLELAKAMKQNATLRDFVDMLASTVTLWTDTPDLASGELFFEIEEDNAYRLHPL</sequence>
<evidence type="ECO:0000313" key="3">
    <source>
        <dbReference type="Proteomes" id="UP001596031"/>
    </source>
</evidence>
<reference evidence="3" key="1">
    <citation type="journal article" date="2019" name="Int. J. Syst. Evol. Microbiol.">
        <title>The Global Catalogue of Microorganisms (GCM) 10K type strain sequencing project: providing services to taxonomists for standard genome sequencing and annotation.</title>
        <authorList>
            <consortium name="The Broad Institute Genomics Platform"/>
            <consortium name="The Broad Institute Genome Sequencing Center for Infectious Disease"/>
            <person name="Wu L."/>
            <person name="Ma J."/>
        </authorList>
    </citation>
    <scope>NUCLEOTIDE SEQUENCE [LARGE SCALE GENOMIC DNA]</scope>
    <source>
        <strain evidence="3">CCUG 38813</strain>
    </source>
</reference>
<organism evidence="2 3">
    <name type="scientific">Massilia jejuensis</name>
    <dbReference type="NCBI Taxonomy" id="648894"/>
    <lineage>
        <taxon>Bacteria</taxon>
        <taxon>Pseudomonadati</taxon>
        <taxon>Pseudomonadota</taxon>
        <taxon>Betaproteobacteria</taxon>
        <taxon>Burkholderiales</taxon>
        <taxon>Oxalobacteraceae</taxon>
        <taxon>Telluria group</taxon>
        <taxon>Massilia</taxon>
    </lineage>
</organism>
<evidence type="ECO:0000313" key="2">
    <source>
        <dbReference type="EMBL" id="MFC5511860.1"/>
    </source>
</evidence>
<accession>A0ABW0PHC4</accession>
<dbReference type="EMBL" id="JBHSMS010000038">
    <property type="protein sequence ID" value="MFC5511860.1"/>
    <property type="molecule type" value="Genomic_DNA"/>
</dbReference>